<protein>
    <submittedName>
        <fullName evidence="1">Putative ORF1</fullName>
    </submittedName>
</protein>
<evidence type="ECO:0000313" key="1">
    <source>
        <dbReference type="EMBL" id="QKN22463.1"/>
    </source>
</evidence>
<sequence length="316" mass="36769">MTTIELNNNLQVANHFTQDYFTHVDGLTRMIFNGFNRHIGIELDPKSVWTSIVYQVYLLVTKNAEILKDKFITSTNGDVGGKKTLDVMWDGENILDTISQFKELIYKNIKDHRLIDWMFTKFSTSNKQDELVMSLMLMGTMKEYFNYTVSECGLPKIVIAGDINDWILMIRKLKYIEDFVPLLPQYNIQKWINDLNELIINCVLVNWGNVDLDYWNNFCVNCNLQGSGSEYVKGHCIVFNRFYLMYGKLHENDSSLLSTICISSEYSTCTIKRSNGNAIKFEAGNTHCTYDSEKNVLRMTPNYRQFEMELQKTVQN</sequence>
<dbReference type="InterPro" id="IPR025533">
    <property type="entry name" value="DUF4419"/>
</dbReference>
<proteinExistence type="predicted"/>
<organism evidence="1">
    <name type="scientific">Drosophila-associated filamentous virus</name>
    <dbReference type="NCBI Taxonomy" id="2743186"/>
    <lineage>
        <taxon>Viruses</taxon>
    </lineage>
</organism>
<accession>A0A6M9U072</accession>
<dbReference type="PANTHER" id="PTHR31252:SF11">
    <property type="entry name" value="DUF4419 DOMAIN-CONTAINING PROTEIN"/>
    <property type="match status" value="1"/>
</dbReference>
<dbReference type="Pfam" id="PF14388">
    <property type="entry name" value="DUF4419"/>
    <property type="match status" value="1"/>
</dbReference>
<dbReference type="EMBL" id="MT496832">
    <property type="protein sequence ID" value="QKN22463.1"/>
    <property type="molecule type" value="Genomic_DNA"/>
</dbReference>
<dbReference type="PANTHER" id="PTHR31252">
    <property type="entry name" value="DUF4419 DOMAIN-CONTAINING PROTEIN"/>
    <property type="match status" value="1"/>
</dbReference>
<name>A0A6M9U072_9VIRU</name>
<reference evidence="1" key="1">
    <citation type="journal article" date="2021" name="Virus Evol.">
        <title>The discovery, distribution and diversity of DNA viruses associated with Drosophila melanogaster in Europe.</title>
        <authorList>
            <person name="Wallace M.A."/>
            <person name="Coffman K.A."/>
            <person name="Gilbert C."/>
            <person name="Ravindran S."/>
            <person name="Albery G.F."/>
            <person name="Abbott J."/>
            <person name="Argyridou E."/>
            <person name="Bellosta P."/>
            <person name="Betancourt A.J."/>
            <person name="Colinet H."/>
            <person name="Eric K."/>
            <person name="Glaser-Schmitt A."/>
            <person name="Grath S."/>
            <person name="Jelic M."/>
            <person name="Kankare M."/>
            <person name="Kozeretska I."/>
            <person name="Loeschcke V."/>
            <person name="Montchamp-Moreau C."/>
            <person name="Ometto L."/>
            <person name="Onder B.S."/>
            <person name="Orengo D.J."/>
            <person name="Parsch J."/>
            <person name="Pascual M."/>
            <person name="Patenkovic A."/>
            <person name="Puerma E."/>
            <person name="Ritchie M.G."/>
            <person name="Rota-Stabelli O."/>
            <person name="Schou M.F."/>
            <person name="Serga S.V."/>
            <person name="Stamenkovic-Radak M."/>
            <person name="Tanaskovic M."/>
            <person name="Veselinovic M.S."/>
            <person name="Vieira J."/>
            <person name="Vieira C.P."/>
            <person name="Kapun M."/>
            <person name="Flatt T."/>
            <person name="Gonzalez J."/>
            <person name="Staubach F."/>
            <person name="Obbard D.J."/>
        </authorList>
    </citation>
    <scope>NUCLEOTIDE SEQUENCE</scope>
    <source>
        <strain evidence="1">Filamentous_ES_Gim_15_30_pool</strain>
    </source>
</reference>